<dbReference type="EMBL" id="JAPESX010000440">
    <property type="protein sequence ID" value="KAJ8121296.1"/>
    <property type="molecule type" value="Genomic_DNA"/>
</dbReference>
<reference evidence="1" key="1">
    <citation type="submission" date="2022-11" db="EMBL/GenBank/DDBJ databases">
        <title>Genome Sequence of Nemania bipapillata.</title>
        <authorList>
            <person name="Buettner E."/>
        </authorList>
    </citation>
    <scope>NUCLEOTIDE SEQUENCE</scope>
    <source>
        <strain evidence="1">CP14</strain>
    </source>
</reference>
<evidence type="ECO:0000313" key="1">
    <source>
        <dbReference type="EMBL" id="KAJ8121296.1"/>
    </source>
</evidence>
<gene>
    <name evidence="1" type="ORF">ONZ43_g2216</name>
</gene>
<dbReference type="Proteomes" id="UP001153334">
    <property type="component" value="Unassembled WGS sequence"/>
</dbReference>
<evidence type="ECO:0000313" key="2">
    <source>
        <dbReference type="Proteomes" id="UP001153334"/>
    </source>
</evidence>
<name>A0ACC2J1F4_9PEZI</name>
<accession>A0ACC2J1F4</accession>
<organism evidence="1 2">
    <name type="scientific">Nemania bipapillata</name>
    <dbReference type="NCBI Taxonomy" id="110536"/>
    <lineage>
        <taxon>Eukaryota</taxon>
        <taxon>Fungi</taxon>
        <taxon>Dikarya</taxon>
        <taxon>Ascomycota</taxon>
        <taxon>Pezizomycotina</taxon>
        <taxon>Sordariomycetes</taxon>
        <taxon>Xylariomycetidae</taxon>
        <taxon>Xylariales</taxon>
        <taxon>Xylariaceae</taxon>
        <taxon>Nemania</taxon>
    </lineage>
</organism>
<protein>
    <submittedName>
        <fullName evidence="1">Uncharacterized protein</fullName>
    </submittedName>
</protein>
<comment type="caution">
    <text evidence="1">The sequence shown here is derived from an EMBL/GenBank/DDBJ whole genome shotgun (WGS) entry which is preliminary data.</text>
</comment>
<sequence>MLLVVAQGPAVNWVRQARWVVDGNIWTSSGVSAGIDLMLAFVGDQYGEETAKGLADIAEYVRNPSASDDPFA</sequence>
<proteinExistence type="predicted"/>
<keyword evidence="2" id="KW-1185">Reference proteome</keyword>